<evidence type="ECO:0000259" key="8">
    <source>
        <dbReference type="PROSITE" id="PS50928"/>
    </source>
</evidence>
<dbReference type="CDD" id="cd06261">
    <property type="entry name" value="TM_PBP2"/>
    <property type="match status" value="1"/>
</dbReference>
<evidence type="ECO:0000256" key="3">
    <source>
        <dbReference type="ARBA" id="ARBA00022475"/>
    </source>
</evidence>
<keyword evidence="4 7" id="KW-0812">Transmembrane</keyword>
<dbReference type="InterPro" id="IPR035906">
    <property type="entry name" value="MetI-like_sf"/>
</dbReference>
<dbReference type="GO" id="GO:0005886">
    <property type="term" value="C:plasma membrane"/>
    <property type="evidence" value="ECO:0007669"/>
    <property type="project" value="UniProtKB-SubCell"/>
</dbReference>
<proteinExistence type="predicted"/>
<evidence type="ECO:0000256" key="1">
    <source>
        <dbReference type="ARBA" id="ARBA00004651"/>
    </source>
</evidence>
<feature type="domain" description="ABC transmembrane type-1" evidence="8">
    <location>
        <begin position="1"/>
        <end position="157"/>
    </location>
</feature>
<gene>
    <name evidence="9" type="ORF">S01H1_09480</name>
</gene>
<comment type="subcellular location">
    <subcellularLocation>
        <location evidence="1">Cell membrane</location>
        <topology evidence="1">Multi-pass membrane protein</topology>
    </subcellularLocation>
</comment>
<dbReference type="EMBL" id="BARS01004843">
    <property type="protein sequence ID" value="GAF84043.1"/>
    <property type="molecule type" value="Genomic_DNA"/>
</dbReference>
<feature type="transmembrane region" description="Helical" evidence="7">
    <location>
        <begin position="37"/>
        <end position="57"/>
    </location>
</feature>
<accession>X0SSE5</accession>
<feature type="non-terminal residue" evidence="9">
    <location>
        <position position="1"/>
    </location>
</feature>
<evidence type="ECO:0000256" key="5">
    <source>
        <dbReference type="ARBA" id="ARBA00022989"/>
    </source>
</evidence>
<dbReference type="SUPFAM" id="SSF161098">
    <property type="entry name" value="MetI-like"/>
    <property type="match status" value="1"/>
</dbReference>
<evidence type="ECO:0000256" key="2">
    <source>
        <dbReference type="ARBA" id="ARBA00022448"/>
    </source>
</evidence>
<evidence type="ECO:0000256" key="6">
    <source>
        <dbReference type="ARBA" id="ARBA00023136"/>
    </source>
</evidence>
<protein>
    <recommendedName>
        <fullName evidence="8">ABC transmembrane type-1 domain-containing protein</fullName>
    </recommendedName>
</protein>
<dbReference type="InterPro" id="IPR050901">
    <property type="entry name" value="BP-dep_ABC_trans_perm"/>
</dbReference>
<feature type="transmembrane region" description="Helical" evidence="7">
    <location>
        <begin position="7"/>
        <end position="25"/>
    </location>
</feature>
<keyword evidence="3" id="KW-1003">Cell membrane</keyword>
<dbReference type="GO" id="GO:0055085">
    <property type="term" value="P:transmembrane transport"/>
    <property type="evidence" value="ECO:0007669"/>
    <property type="project" value="InterPro"/>
</dbReference>
<evidence type="ECO:0000313" key="9">
    <source>
        <dbReference type="EMBL" id="GAF84043.1"/>
    </source>
</evidence>
<name>X0SSE5_9ZZZZ</name>
<dbReference type="Gene3D" id="1.10.3720.10">
    <property type="entry name" value="MetI-like"/>
    <property type="match status" value="1"/>
</dbReference>
<keyword evidence="2" id="KW-0813">Transport</keyword>
<feature type="transmembrane region" description="Helical" evidence="7">
    <location>
        <begin position="78"/>
        <end position="102"/>
    </location>
</feature>
<evidence type="ECO:0000256" key="7">
    <source>
        <dbReference type="SAM" id="Phobius"/>
    </source>
</evidence>
<dbReference type="PROSITE" id="PS50928">
    <property type="entry name" value="ABC_TM1"/>
    <property type="match status" value="1"/>
</dbReference>
<organism evidence="9">
    <name type="scientific">marine sediment metagenome</name>
    <dbReference type="NCBI Taxonomy" id="412755"/>
    <lineage>
        <taxon>unclassified sequences</taxon>
        <taxon>metagenomes</taxon>
        <taxon>ecological metagenomes</taxon>
    </lineage>
</organism>
<feature type="transmembrane region" description="Helical" evidence="7">
    <location>
        <begin position="139"/>
        <end position="157"/>
    </location>
</feature>
<dbReference type="PANTHER" id="PTHR32243:SF18">
    <property type="entry name" value="INNER MEMBRANE ABC TRANSPORTER PERMEASE PROTEIN YCJP"/>
    <property type="match status" value="1"/>
</dbReference>
<keyword evidence="6 7" id="KW-0472">Membrane</keyword>
<dbReference type="Pfam" id="PF00528">
    <property type="entry name" value="BPD_transp_1"/>
    <property type="match status" value="1"/>
</dbReference>
<dbReference type="AlphaFoldDB" id="X0SSE5"/>
<comment type="caution">
    <text evidence="9">The sequence shown here is derived from an EMBL/GenBank/DDBJ whole genome shotgun (WGS) entry which is preliminary data.</text>
</comment>
<evidence type="ECO:0000256" key="4">
    <source>
        <dbReference type="ARBA" id="ARBA00022692"/>
    </source>
</evidence>
<dbReference type="PANTHER" id="PTHR32243">
    <property type="entry name" value="MALTOSE TRANSPORT SYSTEM PERMEASE-RELATED"/>
    <property type="match status" value="1"/>
</dbReference>
<reference evidence="9" key="1">
    <citation type="journal article" date="2014" name="Front. Microbiol.">
        <title>High frequency of phylogenetically diverse reductive dehalogenase-homologous genes in deep subseafloor sedimentary metagenomes.</title>
        <authorList>
            <person name="Kawai M."/>
            <person name="Futagami T."/>
            <person name="Toyoda A."/>
            <person name="Takaki Y."/>
            <person name="Nishi S."/>
            <person name="Hori S."/>
            <person name="Arai W."/>
            <person name="Tsubouchi T."/>
            <person name="Morono Y."/>
            <person name="Uchiyama I."/>
            <person name="Ito T."/>
            <person name="Fujiyama A."/>
            <person name="Inagaki F."/>
            <person name="Takami H."/>
        </authorList>
    </citation>
    <scope>NUCLEOTIDE SEQUENCE</scope>
    <source>
        <strain evidence="9">Expedition CK06-06</strain>
    </source>
</reference>
<sequence length="172" mass="19007">YAFIAIIVTEMLPPVALLIPFSIAFRTLHLSNTLHGLAIFYTAWLLPITTWILYSYFKSIPRDLEDSARIDGATRVGAIFRIVVPLSFPGIASAAIICFIFSMGELIGAMTLINRARVNTLPLTLSQFLTKTYVDYGKITATSVIAILFPVLFVLVFQKFIIKGLTSGSVKE</sequence>
<keyword evidence="5 7" id="KW-1133">Transmembrane helix</keyword>
<dbReference type="InterPro" id="IPR000515">
    <property type="entry name" value="MetI-like"/>
</dbReference>